<keyword evidence="5" id="KW-1185">Reference proteome</keyword>
<dbReference type="Ensembl" id="ENSOMET00000031673.1">
    <property type="protein sequence ID" value="ENSOMEP00000036338.1"/>
    <property type="gene ID" value="ENSOMEG00000023827.1"/>
</dbReference>
<dbReference type="Pfam" id="PF09607">
    <property type="entry name" value="BrkDBD"/>
    <property type="match status" value="1"/>
</dbReference>
<dbReference type="PROSITE" id="PS51253">
    <property type="entry name" value="HTH_CENPB"/>
    <property type="match status" value="1"/>
</dbReference>
<reference evidence="4" key="2">
    <citation type="submission" date="2025-09" db="UniProtKB">
        <authorList>
            <consortium name="Ensembl"/>
        </authorList>
    </citation>
    <scope>IDENTIFICATION</scope>
</reference>
<dbReference type="PaxDb" id="30732-ENSOMEP00000036338"/>
<dbReference type="InterPro" id="IPR018586">
    <property type="entry name" value="Brinker_DNA-bd"/>
</dbReference>
<evidence type="ECO:0000256" key="2">
    <source>
        <dbReference type="SAM" id="MobiDB-lite"/>
    </source>
</evidence>
<dbReference type="InterPro" id="IPR009057">
    <property type="entry name" value="Homeodomain-like_sf"/>
</dbReference>
<dbReference type="InterPro" id="IPR006600">
    <property type="entry name" value="HTH_CenpB_DNA-bd_dom"/>
</dbReference>
<accession>A0A3B3E1V5</accession>
<dbReference type="Pfam" id="PF03221">
    <property type="entry name" value="HTH_Tnp_Tc5"/>
    <property type="match status" value="1"/>
</dbReference>
<evidence type="ECO:0000259" key="3">
    <source>
        <dbReference type="PROSITE" id="PS51253"/>
    </source>
</evidence>
<reference evidence="4" key="1">
    <citation type="submission" date="2025-08" db="UniProtKB">
        <authorList>
            <consortium name="Ensembl"/>
        </authorList>
    </citation>
    <scope>IDENTIFICATION</scope>
</reference>
<dbReference type="InterPro" id="IPR010921">
    <property type="entry name" value="Trp_repressor/repl_initiator"/>
</dbReference>
<dbReference type="Proteomes" id="UP000261560">
    <property type="component" value="Unplaced"/>
</dbReference>
<sequence length="258" mass="30135">MQKGVGRSILQSLTEKERTKMPPQRRSYSADYKLRVSEYATENGNRAAGRKFGVSEKLVRDWRKAKALLTEMKKTKKANRGLRPRWPQLEERVHKWVLEQHAEGRGLSTMELRLQAQLLAKEMNIDNFAGGTTWCYRFMQRKRLSIKAKKTMASNLPADSEAKTDRIHVSQRYEYKKEDDPEPLQIKEEPEELWGNQDGQQLLLNQEPDVKVEFMSECEEKSEDGENFMFEFKEETDQDCSLQNITEDSEVEPQNKGL</sequence>
<evidence type="ECO:0000256" key="1">
    <source>
        <dbReference type="ARBA" id="ARBA00023125"/>
    </source>
</evidence>
<dbReference type="SUPFAM" id="SSF46689">
    <property type="entry name" value="Homeodomain-like"/>
    <property type="match status" value="1"/>
</dbReference>
<feature type="domain" description="HTH CENPB-type" evidence="3">
    <location>
        <begin position="77"/>
        <end position="148"/>
    </location>
</feature>
<dbReference type="GO" id="GO:0005634">
    <property type="term" value="C:nucleus"/>
    <property type="evidence" value="ECO:0007669"/>
    <property type="project" value="TreeGrafter"/>
</dbReference>
<organism evidence="4 5">
    <name type="scientific">Oryzias melastigma</name>
    <name type="common">Marine medaka</name>
    <dbReference type="NCBI Taxonomy" id="30732"/>
    <lineage>
        <taxon>Eukaryota</taxon>
        <taxon>Metazoa</taxon>
        <taxon>Chordata</taxon>
        <taxon>Craniata</taxon>
        <taxon>Vertebrata</taxon>
        <taxon>Euteleostomi</taxon>
        <taxon>Actinopterygii</taxon>
        <taxon>Neopterygii</taxon>
        <taxon>Teleostei</taxon>
        <taxon>Neoteleostei</taxon>
        <taxon>Acanthomorphata</taxon>
        <taxon>Ovalentaria</taxon>
        <taxon>Atherinomorphae</taxon>
        <taxon>Beloniformes</taxon>
        <taxon>Adrianichthyidae</taxon>
        <taxon>Oryziinae</taxon>
        <taxon>Oryzias</taxon>
    </lineage>
</organism>
<feature type="region of interest" description="Disordered" evidence="2">
    <location>
        <begin position="1"/>
        <end position="25"/>
    </location>
</feature>
<dbReference type="PANTHER" id="PTHR19303:SF74">
    <property type="entry name" value="POGO TRANSPOSABLE ELEMENT WITH KRAB DOMAIN"/>
    <property type="match status" value="1"/>
</dbReference>
<dbReference type="Gene3D" id="1.10.10.60">
    <property type="entry name" value="Homeodomain-like"/>
    <property type="match status" value="2"/>
</dbReference>
<name>A0A3B3E1V5_ORYME</name>
<evidence type="ECO:0000313" key="4">
    <source>
        <dbReference type="Ensembl" id="ENSOMEP00000036338.1"/>
    </source>
</evidence>
<protein>
    <recommendedName>
        <fullName evidence="3">HTH CENPB-type domain-containing protein</fullName>
    </recommendedName>
</protein>
<dbReference type="GO" id="GO:0043565">
    <property type="term" value="F:sequence-specific DNA binding"/>
    <property type="evidence" value="ECO:0007669"/>
    <property type="project" value="InterPro"/>
</dbReference>
<feature type="region of interest" description="Disordered" evidence="2">
    <location>
        <begin position="235"/>
        <end position="258"/>
    </location>
</feature>
<dbReference type="InterPro" id="IPR050863">
    <property type="entry name" value="CenT-Element_Derived"/>
</dbReference>
<dbReference type="SMART" id="SM00674">
    <property type="entry name" value="CENPB"/>
    <property type="match status" value="1"/>
</dbReference>
<dbReference type="PANTHER" id="PTHR19303">
    <property type="entry name" value="TRANSPOSON"/>
    <property type="match status" value="1"/>
</dbReference>
<keyword evidence="1" id="KW-0238">DNA-binding</keyword>
<dbReference type="STRING" id="30732.ENSOMEP00000036338"/>
<dbReference type="SUPFAM" id="SSF48295">
    <property type="entry name" value="TrpR-like"/>
    <property type="match status" value="1"/>
</dbReference>
<dbReference type="GeneTree" id="ENSGT00440000039028"/>
<proteinExistence type="predicted"/>
<dbReference type="AlphaFoldDB" id="A0A3B3E1V5"/>
<evidence type="ECO:0000313" key="5">
    <source>
        <dbReference type="Proteomes" id="UP000261560"/>
    </source>
</evidence>